<proteinExistence type="predicted"/>
<keyword evidence="2" id="KW-1185">Reference proteome</keyword>
<sequence>MNRLYARLGRESGACPCPEPLRQPRIDWNRPNWARQSRSRTKGFGARACAAFSSESGVETVHTELYWLARMLDGFGRPSDLQEV</sequence>
<organism evidence="1 2">
    <name type="scientific">Microbotryum silenes-dioicae</name>
    <dbReference type="NCBI Taxonomy" id="796604"/>
    <lineage>
        <taxon>Eukaryota</taxon>
        <taxon>Fungi</taxon>
        <taxon>Dikarya</taxon>
        <taxon>Basidiomycota</taxon>
        <taxon>Pucciniomycotina</taxon>
        <taxon>Microbotryomycetes</taxon>
        <taxon>Microbotryales</taxon>
        <taxon>Microbotryaceae</taxon>
        <taxon>Microbotryum</taxon>
    </lineage>
</organism>
<evidence type="ECO:0000313" key="2">
    <source>
        <dbReference type="Proteomes" id="UP000249464"/>
    </source>
</evidence>
<protein>
    <submittedName>
        <fullName evidence="1">BQ5605_C008g05273 protein</fullName>
    </submittedName>
</protein>
<gene>
    <name evidence="1" type="primary">BQ5605_C008g05273</name>
    <name evidence="1" type="ORF">BQ5605_C008G05273</name>
</gene>
<accession>A0A2X0MCY1</accession>
<name>A0A2X0MCY1_9BASI</name>
<dbReference type="Proteomes" id="UP000249464">
    <property type="component" value="Unassembled WGS sequence"/>
</dbReference>
<reference evidence="1 2" key="1">
    <citation type="submission" date="2016-11" db="EMBL/GenBank/DDBJ databases">
        <authorList>
            <person name="Jaros S."/>
            <person name="Januszkiewicz K."/>
            <person name="Wedrychowicz H."/>
        </authorList>
    </citation>
    <scope>NUCLEOTIDE SEQUENCE [LARGE SCALE GENOMIC DNA]</scope>
</reference>
<dbReference type="AlphaFoldDB" id="A0A2X0MCY1"/>
<evidence type="ECO:0000313" key="1">
    <source>
        <dbReference type="EMBL" id="SGY79989.1"/>
    </source>
</evidence>
<dbReference type="EMBL" id="FQNC01000048">
    <property type="protein sequence ID" value="SGY79989.1"/>
    <property type="molecule type" value="Genomic_DNA"/>
</dbReference>